<dbReference type="GO" id="GO:0006096">
    <property type="term" value="P:glycolytic process"/>
    <property type="evidence" value="ECO:0007669"/>
    <property type="project" value="UniProtKB-KW"/>
</dbReference>
<evidence type="ECO:0000256" key="9">
    <source>
        <dbReference type="ARBA" id="ARBA00023211"/>
    </source>
</evidence>
<evidence type="ECO:0000313" key="16">
    <source>
        <dbReference type="Proteomes" id="UP000298416"/>
    </source>
</evidence>
<evidence type="ECO:0000256" key="7">
    <source>
        <dbReference type="ARBA" id="ARBA00022723"/>
    </source>
</evidence>
<evidence type="ECO:0000256" key="12">
    <source>
        <dbReference type="PIRSR" id="PIRSR001492-3"/>
    </source>
</evidence>
<dbReference type="FunFam" id="3.40.1450.10:FF:000002">
    <property type="entry name" value="2,3-bisphosphoglycerate-independent phosphoglycerate mutase"/>
    <property type="match status" value="1"/>
</dbReference>
<comment type="cofactor">
    <cofactor evidence="2">
        <name>Mn(2+)</name>
        <dbReference type="ChEBI" id="CHEBI:29035"/>
    </cofactor>
</comment>
<dbReference type="GO" id="GO:0006007">
    <property type="term" value="P:glucose catabolic process"/>
    <property type="evidence" value="ECO:0007669"/>
    <property type="project" value="InterPro"/>
</dbReference>
<keyword evidence="8" id="KW-0324">Glycolysis</keyword>
<evidence type="ECO:0000256" key="8">
    <source>
        <dbReference type="ARBA" id="ARBA00023152"/>
    </source>
</evidence>
<evidence type="ECO:0000256" key="4">
    <source>
        <dbReference type="ARBA" id="ARBA00008819"/>
    </source>
</evidence>
<dbReference type="Pfam" id="PF06415">
    <property type="entry name" value="iPGM_N"/>
    <property type="match status" value="1"/>
</dbReference>
<dbReference type="InterPro" id="IPR005995">
    <property type="entry name" value="Pgm_bpd_ind"/>
</dbReference>
<evidence type="ECO:0000256" key="3">
    <source>
        <dbReference type="ARBA" id="ARBA00004798"/>
    </source>
</evidence>
<reference evidence="15" key="1">
    <citation type="submission" date="2018-01" db="EMBL/GenBank/DDBJ databases">
        <authorList>
            <person name="Mao J.F."/>
        </authorList>
    </citation>
    <scope>NUCLEOTIDE SEQUENCE</scope>
    <source>
        <strain evidence="15">Huo1</strain>
        <tissue evidence="15">Leaf</tissue>
    </source>
</reference>
<protein>
    <recommendedName>
        <fullName evidence="6">phosphoglycerate mutase (2,3-diphosphoglycerate-independent)</fullName>
        <ecNumber evidence="6">5.4.2.12</ecNumber>
    </recommendedName>
</protein>
<evidence type="ECO:0000256" key="6">
    <source>
        <dbReference type="ARBA" id="ARBA00012026"/>
    </source>
</evidence>
<evidence type="ECO:0000256" key="10">
    <source>
        <dbReference type="ARBA" id="ARBA00023235"/>
    </source>
</evidence>
<dbReference type="EMBL" id="PNBA02000007">
    <property type="protein sequence ID" value="KAG6419618.1"/>
    <property type="molecule type" value="Genomic_DNA"/>
</dbReference>
<keyword evidence="16" id="KW-1185">Reference proteome</keyword>
<evidence type="ECO:0000256" key="5">
    <source>
        <dbReference type="ARBA" id="ARBA00011245"/>
    </source>
</evidence>
<dbReference type="GO" id="GO:0004619">
    <property type="term" value="F:phosphoglycerate mutase activity"/>
    <property type="evidence" value="ECO:0007669"/>
    <property type="project" value="UniProtKB-EC"/>
</dbReference>
<reference evidence="15" key="2">
    <citation type="submission" date="2020-08" db="EMBL/GenBank/DDBJ databases">
        <title>Plant Genome Project.</title>
        <authorList>
            <person name="Zhang R.-G."/>
        </authorList>
    </citation>
    <scope>NUCLEOTIDE SEQUENCE</scope>
    <source>
        <strain evidence="15">Huo1</strain>
        <tissue evidence="15">Leaf</tissue>
    </source>
</reference>
<dbReference type="GO" id="GO:0005737">
    <property type="term" value="C:cytoplasm"/>
    <property type="evidence" value="ECO:0007669"/>
    <property type="project" value="InterPro"/>
</dbReference>
<organism evidence="15">
    <name type="scientific">Salvia splendens</name>
    <name type="common">Scarlet sage</name>
    <dbReference type="NCBI Taxonomy" id="180675"/>
    <lineage>
        <taxon>Eukaryota</taxon>
        <taxon>Viridiplantae</taxon>
        <taxon>Streptophyta</taxon>
        <taxon>Embryophyta</taxon>
        <taxon>Tracheophyta</taxon>
        <taxon>Spermatophyta</taxon>
        <taxon>Magnoliopsida</taxon>
        <taxon>eudicotyledons</taxon>
        <taxon>Gunneridae</taxon>
        <taxon>Pentapetalae</taxon>
        <taxon>asterids</taxon>
        <taxon>lamiids</taxon>
        <taxon>Lamiales</taxon>
        <taxon>Lamiaceae</taxon>
        <taxon>Nepetoideae</taxon>
        <taxon>Mentheae</taxon>
        <taxon>Salviinae</taxon>
        <taxon>Salvia</taxon>
        <taxon>Salvia subgen. Calosphace</taxon>
        <taxon>core Calosphace</taxon>
    </lineage>
</organism>
<evidence type="ECO:0000313" key="15">
    <source>
        <dbReference type="EMBL" id="KAG6419618.1"/>
    </source>
</evidence>
<accession>A0A8X8XT85</accession>
<keyword evidence="10" id="KW-0413">Isomerase</keyword>
<proteinExistence type="inferred from homology"/>
<dbReference type="InterPro" id="IPR006124">
    <property type="entry name" value="Metalloenzyme"/>
</dbReference>
<feature type="binding site" evidence="12">
    <location>
        <position position="34"/>
    </location>
    <ligand>
        <name>Mn(2+)</name>
        <dbReference type="ChEBI" id="CHEBI:29035"/>
        <label>2</label>
    </ligand>
</feature>
<dbReference type="InterPro" id="IPR017850">
    <property type="entry name" value="Alkaline_phosphatase_core_sf"/>
</dbReference>
<dbReference type="GO" id="GO:0009637">
    <property type="term" value="P:response to blue light"/>
    <property type="evidence" value="ECO:0007669"/>
    <property type="project" value="UniProtKB-ARBA"/>
</dbReference>
<comment type="caution">
    <text evidence="15">The sequence shown here is derived from an EMBL/GenBank/DDBJ whole genome shotgun (WGS) entry which is preliminary data.</text>
</comment>
<evidence type="ECO:0000256" key="11">
    <source>
        <dbReference type="PIRSR" id="PIRSR001492-1"/>
    </source>
</evidence>
<dbReference type="GO" id="GO:0010118">
    <property type="term" value="P:stomatal movement"/>
    <property type="evidence" value="ECO:0007669"/>
    <property type="project" value="UniProtKB-ARBA"/>
</dbReference>
<dbReference type="GO" id="GO:0010037">
    <property type="term" value="P:response to carbon dioxide"/>
    <property type="evidence" value="ECO:0007669"/>
    <property type="project" value="UniProtKB-ARBA"/>
</dbReference>
<comment type="subunit">
    <text evidence="5">Monomer.</text>
</comment>
<dbReference type="SUPFAM" id="SSF53649">
    <property type="entry name" value="Alkaline phosphatase-like"/>
    <property type="match status" value="1"/>
</dbReference>
<evidence type="ECO:0000259" key="13">
    <source>
        <dbReference type="Pfam" id="PF01676"/>
    </source>
</evidence>
<feature type="domain" description="BPG-independent PGAM N-terminal" evidence="14">
    <location>
        <begin position="72"/>
        <end position="250"/>
    </location>
</feature>
<dbReference type="SUPFAM" id="SSF64158">
    <property type="entry name" value="2,3-Bisphosphoglycerate-independent phosphoglycerate mutase, substrate-binding domain"/>
    <property type="match status" value="1"/>
</dbReference>
<evidence type="ECO:0000256" key="2">
    <source>
        <dbReference type="ARBA" id="ARBA00001936"/>
    </source>
</evidence>
<feature type="binding site" evidence="12">
    <location>
        <position position="370"/>
    </location>
    <ligand>
        <name>Mn(2+)</name>
        <dbReference type="ChEBI" id="CHEBI:29035"/>
        <label>1</label>
    </ligand>
</feature>
<feature type="domain" description="Metalloenzyme" evidence="13">
    <location>
        <begin position="16"/>
        <end position="484"/>
    </location>
</feature>
<dbReference type="PIRSF" id="PIRSF001492">
    <property type="entry name" value="IPGAM"/>
    <property type="match status" value="1"/>
</dbReference>
<feature type="binding site" evidence="12">
    <location>
        <position position="411"/>
    </location>
    <ligand>
        <name>Mn(2+)</name>
        <dbReference type="ChEBI" id="CHEBI:29035"/>
        <label>2</label>
    </ligand>
</feature>
<feature type="binding site" evidence="12">
    <location>
        <position position="441"/>
    </location>
    <ligand>
        <name>Mn(2+)</name>
        <dbReference type="ChEBI" id="CHEBI:29035"/>
        <label>1</label>
    </ligand>
</feature>
<gene>
    <name evidence="15" type="ORF">SASPL_121840</name>
</gene>
<comment type="catalytic activity">
    <reaction evidence="1">
        <text>(2R)-2-phosphoglycerate = (2R)-3-phosphoglycerate</text>
        <dbReference type="Rhea" id="RHEA:15901"/>
        <dbReference type="ChEBI" id="CHEBI:58272"/>
        <dbReference type="ChEBI" id="CHEBI:58289"/>
        <dbReference type="EC" id="5.4.2.12"/>
    </reaction>
</comment>
<evidence type="ECO:0000259" key="14">
    <source>
        <dbReference type="Pfam" id="PF06415"/>
    </source>
</evidence>
<comment type="pathway">
    <text evidence="3">Carbohydrate degradation; glycolysis; pyruvate from D-glyceraldehyde 3-phosphate: step 3/5.</text>
</comment>
<dbReference type="InterPro" id="IPR011258">
    <property type="entry name" value="BPG-indep_PGM_N"/>
</dbReference>
<comment type="similarity">
    <text evidence="4">Belongs to the BPG-independent phosphoglycerate mutase family.</text>
</comment>
<dbReference type="PANTHER" id="PTHR31637:SF0">
    <property type="entry name" value="2,3-BISPHOSPHOGLYCERATE-INDEPENDENT PHOSPHOGLYCERATE MUTASE"/>
    <property type="match status" value="1"/>
</dbReference>
<feature type="binding site" evidence="12">
    <location>
        <position position="374"/>
    </location>
    <ligand>
        <name>Mn(2+)</name>
        <dbReference type="ChEBI" id="CHEBI:29035"/>
        <label>1</label>
    </ligand>
</feature>
<keyword evidence="9 12" id="KW-0464">Manganese</keyword>
<keyword evidence="7 12" id="KW-0479">Metal-binding</keyword>
<dbReference type="CDD" id="cd16010">
    <property type="entry name" value="iPGM"/>
    <property type="match status" value="1"/>
</dbReference>
<dbReference type="Gene3D" id="3.40.720.10">
    <property type="entry name" value="Alkaline Phosphatase, subunit A"/>
    <property type="match status" value="2"/>
</dbReference>
<name>A0A8X8XT85_SALSN</name>
<dbReference type="Gene3D" id="3.40.1450.10">
    <property type="entry name" value="BPG-independent phosphoglycerate mutase, domain B"/>
    <property type="match status" value="2"/>
</dbReference>
<dbReference type="Proteomes" id="UP000298416">
    <property type="component" value="Unassembled WGS sequence"/>
</dbReference>
<evidence type="ECO:0000256" key="1">
    <source>
        <dbReference type="ARBA" id="ARBA00000370"/>
    </source>
</evidence>
<dbReference type="InterPro" id="IPR036646">
    <property type="entry name" value="PGAM_B_sf"/>
</dbReference>
<sequence length="499" mass="54416">MFFGVVKGAPERWRLVKAHGTAVGLPSDDDMGNSEVGHNALGAGRIYAQGAKLVDIALETGKIYEWEGFKFDQLQLLLKGVSEHGAKRIRVHILTDGRDVLDGSSVGFVESLENDLAKLCEKGIGAKIASGGGRMYVTMDRYENDWDVVKRGWDAQVLGEAPHKFKSALEAVKKLRESPGANDQFLPPFVIVDDNGKAVGPIVDGDAVVTFNFRADRMVMLAKALDYDKFDKFDSVRYPKIRYAGMLQYDGELKLPSHYLVSPPEIERTSGEYLVHNASDVISICPGFANSETVKFGHVTFFWNGNRSECFYPDMEEYVEIPSDIGISFNAKPKMKALEIAEKARDAILSRKFGQVIHRASYVSNLPNGDMVGHTGDVQATIVACQAADEAVKMILDAIEQVGGIYVATADHGNAEDMVKRNKKGEPLLDKDGNVQILTSHTLQPVPIAIGGPGLAPGVRFRQDLTGAGLANVAATLMNLHGFEAPSDYEPTLIEVADE</sequence>
<dbReference type="GO" id="GO:0030145">
    <property type="term" value="F:manganese ion binding"/>
    <property type="evidence" value="ECO:0007669"/>
    <property type="project" value="InterPro"/>
</dbReference>
<dbReference type="PANTHER" id="PTHR31637">
    <property type="entry name" value="2,3-BISPHOSPHOGLYCERATE-INDEPENDENT PHOSPHOGLYCERATE MUTASE"/>
    <property type="match status" value="1"/>
</dbReference>
<feature type="active site" description="Phosphoserine intermediate" evidence="11">
    <location>
        <position position="34"/>
    </location>
</feature>
<feature type="binding site" evidence="12">
    <location>
        <position position="412"/>
    </location>
    <ligand>
        <name>Mn(2+)</name>
        <dbReference type="ChEBI" id="CHEBI:29035"/>
        <label>2</label>
    </ligand>
</feature>
<dbReference type="EC" id="5.4.2.12" evidence="6"/>
<dbReference type="Pfam" id="PF01676">
    <property type="entry name" value="Metalloenzyme"/>
    <property type="match status" value="1"/>
</dbReference>
<dbReference type="AlphaFoldDB" id="A0A8X8XT85"/>